<evidence type="ECO:0000313" key="1">
    <source>
        <dbReference type="EMBL" id="JAA63407.1"/>
    </source>
</evidence>
<dbReference type="AlphaFoldDB" id="L7MHV2"/>
<reference evidence="1" key="2">
    <citation type="journal article" date="2015" name="J. Proteomics">
        <title>Sexual differences in the sialomes of the zebra tick, Rhipicephalus pulchellus.</title>
        <authorList>
            <person name="Tan A.W."/>
            <person name="Francischetti I.M."/>
            <person name="Slovak M."/>
            <person name="Kini R.M."/>
            <person name="Ribeiro J.M."/>
        </authorList>
    </citation>
    <scope>NUCLEOTIDE SEQUENCE</scope>
    <source>
        <tissue evidence="1">Salivary gland</tissue>
    </source>
</reference>
<dbReference type="EMBL" id="GACK01001627">
    <property type="protein sequence ID" value="JAA63407.1"/>
    <property type="molecule type" value="mRNA"/>
</dbReference>
<protein>
    <submittedName>
        <fullName evidence="1">Putative tick transposon</fullName>
    </submittedName>
</protein>
<feature type="non-terminal residue" evidence="1">
    <location>
        <position position="1"/>
    </location>
</feature>
<name>L7MHV2_RHIPC</name>
<accession>L7MHV2</accession>
<organism evidence="1">
    <name type="scientific">Rhipicephalus pulchellus</name>
    <name type="common">Yellow backed tick</name>
    <name type="synonym">Dermacentor pulchellus</name>
    <dbReference type="NCBI Taxonomy" id="72859"/>
    <lineage>
        <taxon>Eukaryota</taxon>
        <taxon>Metazoa</taxon>
        <taxon>Ecdysozoa</taxon>
        <taxon>Arthropoda</taxon>
        <taxon>Chelicerata</taxon>
        <taxon>Arachnida</taxon>
        <taxon>Acari</taxon>
        <taxon>Parasitiformes</taxon>
        <taxon>Ixodida</taxon>
        <taxon>Ixodoidea</taxon>
        <taxon>Ixodidae</taxon>
        <taxon>Rhipicephalinae</taxon>
        <taxon>Rhipicephalus</taxon>
        <taxon>Rhipicephalus</taxon>
    </lineage>
</organism>
<reference evidence="1" key="1">
    <citation type="submission" date="2012-11" db="EMBL/GenBank/DDBJ databases">
        <authorList>
            <person name="Lucero-Rivera Y.E."/>
            <person name="Tovar-Ramirez D."/>
        </authorList>
    </citation>
    <scope>NUCLEOTIDE SEQUENCE</scope>
    <source>
        <tissue evidence="1">Salivary gland</tissue>
    </source>
</reference>
<proteinExistence type="evidence at transcript level"/>
<sequence length="519" mass="57709">RCSETVHSIPHPHFEDRQLYFMADPAHVLKNLRAQLLRATCFYLGENTVTNQGLPGSKVDVSDVQAVVDHDSDSDLKIAHGLSAIHVSTGHFTTMKVGIAVQFFREAPPGIRYLIQKGHLPVEAEVTAWFLELVWKWYTLMSSHCPVVALSKIDPSKYQGAVDTLMLAQDTLRHMKMGPTAHWKPSQAGLLISTSVVLSLAEELLSLLGYKYLLTSRLIQDCLENIFSIVRMKKPVPSAYDVKSSLKLICVGQFLHTPKSSSYDSDDGLHLAYLLGPSLEKSLEEFRDDEEHLENLTLDEVSSVGCDILAYVGGFLLKTIIKAIGECTPCIAVLLGDGQCYNALIELKEYVKGATNLLSLTLDEVSSVGCDILAYVGGFLLKTIIKAIGECTPCIAVLLGDGQCYNALIELKEYVKGATNLLRPSAAVMELLVHYEEHFKGFVSEDAILDLKAPFRTIPRFLANNVENHLDLCNIHQDKVQKLLLERYVHCRLRMHLRQQRARHVETHSSKTCAGVNLQ</sequence>